<evidence type="ECO:0000256" key="8">
    <source>
        <dbReference type="ARBA" id="ARBA00023239"/>
    </source>
</evidence>
<evidence type="ECO:0000256" key="4">
    <source>
        <dbReference type="ARBA" id="ARBA00012041"/>
    </source>
</evidence>
<dbReference type="FunFam" id="3.40.50.1100:FF:000118">
    <property type="entry name" value="Related to CYS4-cystathionine beta-synthase"/>
    <property type="match status" value="1"/>
</dbReference>
<comment type="cofactor">
    <cofactor evidence="1 13">
        <name>pyridoxal 5'-phosphate</name>
        <dbReference type="ChEBI" id="CHEBI:597326"/>
    </cofactor>
</comment>
<dbReference type="InterPro" id="IPR001926">
    <property type="entry name" value="TrpB-like_PALP"/>
</dbReference>
<evidence type="ECO:0000256" key="7">
    <source>
        <dbReference type="ARBA" id="ARBA00023192"/>
    </source>
</evidence>
<evidence type="ECO:0000256" key="1">
    <source>
        <dbReference type="ARBA" id="ARBA00001933"/>
    </source>
</evidence>
<reference evidence="15" key="2">
    <citation type="submission" date="2023-03" db="EMBL/GenBank/DDBJ databases">
        <authorList>
            <person name="Inwood S.N."/>
            <person name="Skelly J.G."/>
            <person name="Guhlin J."/>
            <person name="Harrop T.W.R."/>
            <person name="Goldson S.G."/>
            <person name="Dearden P.K."/>
        </authorList>
    </citation>
    <scope>NUCLEOTIDE SEQUENCE</scope>
    <source>
        <strain evidence="15">Irish</strain>
        <tissue evidence="15">Whole body</tissue>
    </source>
</reference>
<evidence type="ECO:0000313" key="16">
    <source>
        <dbReference type="Proteomes" id="UP001168990"/>
    </source>
</evidence>
<keyword evidence="7 13" id="KW-0198">Cysteine biosynthesis</keyword>
<comment type="catalytic activity">
    <reaction evidence="11 13">
        <text>L-homocysteine + L-serine = L,L-cystathionine + H2O</text>
        <dbReference type="Rhea" id="RHEA:10112"/>
        <dbReference type="ChEBI" id="CHEBI:15377"/>
        <dbReference type="ChEBI" id="CHEBI:33384"/>
        <dbReference type="ChEBI" id="CHEBI:58161"/>
        <dbReference type="ChEBI" id="CHEBI:58199"/>
        <dbReference type="EC" id="4.2.1.22"/>
    </reaction>
</comment>
<dbReference type="EMBL" id="JAQQBS010001423">
    <property type="protein sequence ID" value="KAK0159958.1"/>
    <property type="molecule type" value="Genomic_DNA"/>
</dbReference>
<dbReference type="GO" id="GO:0005737">
    <property type="term" value="C:cytoplasm"/>
    <property type="evidence" value="ECO:0007669"/>
    <property type="project" value="InterPro"/>
</dbReference>
<dbReference type="InterPro" id="IPR036052">
    <property type="entry name" value="TrpB-like_PALP_sf"/>
</dbReference>
<evidence type="ECO:0000256" key="3">
    <source>
        <dbReference type="ARBA" id="ARBA00007103"/>
    </source>
</evidence>
<evidence type="ECO:0000259" key="14">
    <source>
        <dbReference type="PROSITE" id="PS51371"/>
    </source>
</evidence>
<dbReference type="GO" id="GO:0030170">
    <property type="term" value="F:pyridoxal phosphate binding"/>
    <property type="evidence" value="ECO:0007669"/>
    <property type="project" value="UniProtKB-ARBA"/>
</dbReference>
<protein>
    <recommendedName>
        <fullName evidence="9 13">Cystathionine beta-synthase</fullName>
        <ecNumber evidence="4 13">4.2.1.22</ecNumber>
    </recommendedName>
</protein>
<evidence type="ECO:0000313" key="15">
    <source>
        <dbReference type="EMBL" id="KAK0159958.1"/>
    </source>
</evidence>
<dbReference type="GO" id="GO:0006535">
    <property type="term" value="P:cysteine biosynthetic process from serine"/>
    <property type="evidence" value="ECO:0007669"/>
    <property type="project" value="UniProtKB-UniRule"/>
</dbReference>
<dbReference type="GO" id="GO:0019343">
    <property type="term" value="P:cysteine biosynthetic process via cystathionine"/>
    <property type="evidence" value="ECO:0007669"/>
    <property type="project" value="UniProtKB-UniRule"/>
</dbReference>
<proteinExistence type="inferred from homology"/>
<dbReference type="SUPFAM" id="SSF54631">
    <property type="entry name" value="CBS-domain pair"/>
    <property type="match status" value="1"/>
</dbReference>
<dbReference type="InterPro" id="IPR001216">
    <property type="entry name" value="P-phosphate_BS"/>
</dbReference>
<keyword evidence="6 12" id="KW-0129">CBS domain</keyword>
<evidence type="ECO:0000256" key="9">
    <source>
        <dbReference type="ARBA" id="ARBA00026192"/>
    </source>
</evidence>
<evidence type="ECO:0000256" key="2">
    <source>
        <dbReference type="ARBA" id="ARBA00005003"/>
    </source>
</evidence>
<dbReference type="PROSITE" id="PS00901">
    <property type="entry name" value="CYS_SYNTHASE"/>
    <property type="match status" value="1"/>
</dbReference>
<evidence type="ECO:0000256" key="5">
    <source>
        <dbReference type="ARBA" id="ARBA00022898"/>
    </source>
</evidence>
<dbReference type="Gene3D" id="3.40.50.1100">
    <property type="match status" value="2"/>
</dbReference>
<comment type="function">
    <text evidence="10">Hydro-lyase catalyzing the first step of the transsulfuration pathway, where the hydroxyl group of L-serine is displaced by L-homocysteine in a beta-replacement reaction to form L-cystathionine, the precursor of L-cysteine. This catabolic route allows the elimination of L-methionine and the toxic metabolite L-homocysteine. Also involved in the production of hydrogen sulfide, a gasotransmitter with signaling and cytoprotective effects on neurons.</text>
</comment>
<dbReference type="PANTHER" id="PTHR10314">
    <property type="entry name" value="CYSTATHIONINE BETA-SYNTHASE"/>
    <property type="match status" value="1"/>
</dbReference>
<dbReference type="Pfam" id="PF00571">
    <property type="entry name" value="CBS"/>
    <property type="match status" value="1"/>
</dbReference>
<comment type="caution">
    <text evidence="15">The sequence shown here is derived from an EMBL/GenBank/DDBJ whole genome shotgun (WGS) entry which is preliminary data.</text>
</comment>
<keyword evidence="16" id="KW-1185">Reference proteome</keyword>
<dbReference type="GO" id="GO:0004122">
    <property type="term" value="F:cystathionine beta-synthase activity"/>
    <property type="evidence" value="ECO:0007669"/>
    <property type="project" value="UniProtKB-UniRule"/>
</dbReference>
<comment type="similarity">
    <text evidence="3 13">Belongs to the cysteine synthase/cystathionine beta-synthase family.</text>
</comment>
<dbReference type="InterPro" id="IPR050214">
    <property type="entry name" value="Cys_Synth/Cystath_Beta-Synth"/>
</dbReference>
<dbReference type="SUPFAM" id="SSF53686">
    <property type="entry name" value="Tryptophan synthase beta subunit-like PLP-dependent enzymes"/>
    <property type="match status" value="1"/>
</dbReference>
<gene>
    <name evidence="15" type="ORF">PV328_007413</name>
</gene>
<evidence type="ECO:0000256" key="10">
    <source>
        <dbReference type="ARBA" id="ARBA00045425"/>
    </source>
</evidence>
<feature type="domain" description="CBS" evidence="14">
    <location>
        <begin position="370"/>
        <end position="435"/>
    </location>
</feature>
<dbReference type="Gene3D" id="3.10.580.10">
    <property type="entry name" value="CBS-domain"/>
    <property type="match status" value="1"/>
</dbReference>
<name>A0AA39F1G6_9HYME</name>
<reference evidence="15" key="1">
    <citation type="journal article" date="2023" name="bioRxiv">
        <title>Scaffold-level genome assemblies of two parasitoid biocontrol wasps reveal the parthenogenesis mechanism and an associated novel virus.</title>
        <authorList>
            <person name="Inwood S."/>
            <person name="Skelly J."/>
            <person name="Guhlin J."/>
            <person name="Harrop T."/>
            <person name="Goldson S."/>
            <person name="Dearden P."/>
        </authorList>
    </citation>
    <scope>NUCLEOTIDE SEQUENCE</scope>
    <source>
        <strain evidence="15">Irish</strain>
        <tissue evidence="15">Whole body</tissue>
    </source>
</reference>
<keyword evidence="8 13" id="KW-0456">Lyase</keyword>
<dbReference type="InterPro" id="IPR000644">
    <property type="entry name" value="CBS_dom"/>
</dbReference>
<comment type="pathway">
    <text evidence="2">Amino-acid biosynthesis; L-cysteine biosynthesis; L-cysteine from L-homocysteine and L-serine: step 1/2.</text>
</comment>
<dbReference type="Pfam" id="PF00291">
    <property type="entry name" value="PALP"/>
    <property type="match status" value="1"/>
</dbReference>
<evidence type="ECO:0000256" key="6">
    <source>
        <dbReference type="ARBA" id="ARBA00023122"/>
    </source>
</evidence>
<dbReference type="InterPro" id="IPR046342">
    <property type="entry name" value="CBS_dom_sf"/>
</dbReference>
<dbReference type="AlphaFoldDB" id="A0AA39F1G6"/>
<dbReference type="NCBIfam" id="TIGR01137">
    <property type="entry name" value="cysta_beta"/>
    <property type="match status" value="1"/>
</dbReference>
<dbReference type="FunFam" id="3.40.50.1100:FF:000003">
    <property type="entry name" value="Cystathionine beta-synthase"/>
    <property type="match status" value="1"/>
</dbReference>
<evidence type="ECO:0000256" key="11">
    <source>
        <dbReference type="ARBA" id="ARBA00047490"/>
    </source>
</evidence>
<dbReference type="EC" id="4.2.1.22" evidence="4 13"/>
<evidence type="ECO:0000256" key="12">
    <source>
        <dbReference type="PROSITE-ProRule" id="PRU00703"/>
    </source>
</evidence>
<dbReference type="Proteomes" id="UP001168990">
    <property type="component" value="Unassembled WGS sequence"/>
</dbReference>
<accession>A0AA39F1G6</accession>
<sequence length="500" mass="56008">MEQKPSNAPSLCTWKPDGISPHVHRNVQNDRKKFLPNILEAIGQTPLIKLNVIPRLYGLKCEIYAKCEFLNPGGSVKDRIAYRMIQEAEEKGLLTTGSTIIEPTSGNTGIGLAMAAAVRGYRCIIVMPQKMSNEKLFTLQALGAEIIRTPTEAAWDSDEGHIKTSEKLQREIPNSIILNQYINPGNPLAHYDQTAEEIVQQMNGEFDYFVGGAGTGGTISGIGRRLRELVPKCKIIAIDPVGSILAEPQEINETHKTFYDVEGVGYDFIPTVLDRNVIDEWIKCDDMESFTMARLLIKKEGLLCGGSSGSAVVSAIKLGKKLNENHRIVVLLPDGIRNYMTKFVSDHWMISRGYMDPKAPSRCESWWNIPVSNLELIRPDKLKNETTCKDAIERLKNNKNNIDIMLIVNDNGNKVRGYINLKSIRSGLINGEVKLSDPADKTIIREFIQLSSDVNLGVIAKLLEKEAFVFIFDYKKDDEFIGVATQEYLMKFIDNLMNQI</sequence>
<keyword evidence="5 13" id="KW-0663">Pyridoxal phosphate</keyword>
<dbReference type="InterPro" id="IPR005857">
    <property type="entry name" value="Cysta_beta_synth"/>
</dbReference>
<evidence type="ECO:0000256" key="13">
    <source>
        <dbReference type="RuleBase" id="RU361204"/>
    </source>
</evidence>
<dbReference type="PROSITE" id="PS51371">
    <property type="entry name" value="CBS"/>
    <property type="match status" value="1"/>
</dbReference>
<keyword evidence="13" id="KW-0028">Amino-acid biosynthesis</keyword>
<organism evidence="15 16">
    <name type="scientific">Microctonus aethiopoides</name>
    <dbReference type="NCBI Taxonomy" id="144406"/>
    <lineage>
        <taxon>Eukaryota</taxon>
        <taxon>Metazoa</taxon>
        <taxon>Ecdysozoa</taxon>
        <taxon>Arthropoda</taxon>
        <taxon>Hexapoda</taxon>
        <taxon>Insecta</taxon>
        <taxon>Pterygota</taxon>
        <taxon>Neoptera</taxon>
        <taxon>Endopterygota</taxon>
        <taxon>Hymenoptera</taxon>
        <taxon>Apocrita</taxon>
        <taxon>Ichneumonoidea</taxon>
        <taxon>Braconidae</taxon>
        <taxon>Euphorinae</taxon>
        <taxon>Microctonus</taxon>
    </lineage>
</organism>
<dbReference type="CDD" id="cd01561">
    <property type="entry name" value="CBS_like"/>
    <property type="match status" value="1"/>
</dbReference>